<proteinExistence type="predicted"/>
<dbReference type="STRING" id="158607.A0A2P5HNN8"/>
<protein>
    <submittedName>
        <fullName evidence="3">Glucose-regulated protein</fullName>
    </submittedName>
</protein>
<dbReference type="Gene3D" id="2.60.34.10">
    <property type="entry name" value="Substrate Binding Domain Of DNAk, Chain A, domain 1"/>
    <property type="match status" value="1"/>
</dbReference>
<dbReference type="SUPFAM" id="SSF100920">
    <property type="entry name" value="Heat shock protein 70kD (HSP70), peptide-binding domain"/>
    <property type="match status" value="1"/>
</dbReference>
<evidence type="ECO:0000313" key="4">
    <source>
        <dbReference type="Proteomes" id="UP000094444"/>
    </source>
</evidence>
<dbReference type="Pfam" id="PF00012">
    <property type="entry name" value="HSP70"/>
    <property type="match status" value="1"/>
</dbReference>
<dbReference type="PANTHER" id="PTHR19375">
    <property type="entry name" value="HEAT SHOCK PROTEIN 70KDA"/>
    <property type="match status" value="1"/>
</dbReference>
<dbReference type="PRINTS" id="PR00301">
    <property type="entry name" value="HEATSHOCK70"/>
</dbReference>
<name>A0A2P5HNN8_DIAHE</name>
<dbReference type="InterPro" id="IPR029047">
    <property type="entry name" value="HSP70_peptide-bd_sf"/>
</dbReference>
<dbReference type="EMBL" id="MAVT02001147">
    <property type="protein sequence ID" value="POS71870.1"/>
    <property type="molecule type" value="Genomic_DNA"/>
</dbReference>
<dbReference type="InterPro" id="IPR013126">
    <property type="entry name" value="Hsp_70_fam"/>
</dbReference>
<comment type="caution">
    <text evidence="3">The sequence shown here is derived from an EMBL/GenBank/DDBJ whole genome shotgun (WGS) entry which is preliminary data.</text>
</comment>
<keyword evidence="2" id="KW-0067">ATP-binding</keyword>
<keyword evidence="4" id="KW-1185">Reference proteome</keyword>
<evidence type="ECO:0000256" key="1">
    <source>
        <dbReference type="ARBA" id="ARBA00022741"/>
    </source>
</evidence>
<gene>
    <name evidence="3" type="ORF">DHEL01_v209734</name>
</gene>
<dbReference type="OrthoDB" id="5224822at2759"/>
<dbReference type="Proteomes" id="UP000094444">
    <property type="component" value="Unassembled WGS sequence"/>
</dbReference>
<organism evidence="3 4">
    <name type="scientific">Diaporthe helianthi</name>
    <dbReference type="NCBI Taxonomy" id="158607"/>
    <lineage>
        <taxon>Eukaryota</taxon>
        <taxon>Fungi</taxon>
        <taxon>Dikarya</taxon>
        <taxon>Ascomycota</taxon>
        <taxon>Pezizomycotina</taxon>
        <taxon>Sordariomycetes</taxon>
        <taxon>Sordariomycetidae</taxon>
        <taxon>Diaporthales</taxon>
        <taxon>Diaporthaceae</taxon>
        <taxon>Diaporthe</taxon>
    </lineage>
</organism>
<dbReference type="GO" id="GO:0140662">
    <property type="term" value="F:ATP-dependent protein folding chaperone"/>
    <property type="evidence" value="ECO:0007669"/>
    <property type="project" value="InterPro"/>
</dbReference>
<dbReference type="InParanoid" id="A0A2P5HNN8"/>
<evidence type="ECO:0000256" key="2">
    <source>
        <dbReference type="ARBA" id="ARBA00022840"/>
    </source>
</evidence>
<sequence>MVTWLLEALRRNDPWSNRDFDPEEAVLKGAAIQADILSNGDDGMITLLDITPVSLGLETSQGYMHKTIRRHTPIPTRKAQNLTTAYDNQESMLIRVFEGDRMMAKDNVLVGELELTGIPPAPRHVPIVEVTFELDVSTRAALLLAPGGKQQFEESSPVDKASLDRYVGLVERVTAREDVVDAPYHADDFDVKK</sequence>
<accession>A0A2P5HNN8</accession>
<evidence type="ECO:0000313" key="3">
    <source>
        <dbReference type="EMBL" id="POS71870.1"/>
    </source>
</evidence>
<reference evidence="3" key="1">
    <citation type="submission" date="2017-09" db="EMBL/GenBank/DDBJ databases">
        <title>Polyketide synthases of a Diaporthe helianthi virulent isolate.</title>
        <authorList>
            <person name="Baroncelli R."/>
        </authorList>
    </citation>
    <scope>NUCLEOTIDE SEQUENCE [LARGE SCALE GENOMIC DNA]</scope>
    <source>
        <strain evidence="3">7/96</strain>
    </source>
</reference>
<dbReference type="GO" id="GO:0005524">
    <property type="term" value="F:ATP binding"/>
    <property type="evidence" value="ECO:0007669"/>
    <property type="project" value="UniProtKB-KW"/>
</dbReference>
<keyword evidence="1" id="KW-0547">Nucleotide-binding</keyword>
<dbReference type="AlphaFoldDB" id="A0A2P5HNN8"/>